<feature type="domain" description="ETS" evidence="4">
    <location>
        <begin position="81"/>
        <end position="163"/>
    </location>
</feature>
<protein>
    <recommendedName>
        <fullName evidence="7">ETS domain-containing protein</fullName>
    </recommendedName>
</protein>
<evidence type="ECO:0000259" key="5">
    <source>
        <dbReference type="PROSITE" id="PS51433"/>
    </source>
</evidence>
<keyword evidence="3" id="KW-0539">Nucleus</keyword>
<dbReference type="GO" id="GO:0000981">
    <property type="term" value="F:DNA-binding transcription factor activity, RNA polymerase II-specific"/>
    <property type="evidence" value="ECO:0007669"/>
    <property type="project" value="TreeGrafter"/>
</dbReference>
<dbReference type="InterPro" id="IPR000418">
    <property type="entry name" value="Ets_dom"/>
</dbReference>
<dbReference type="InterPro" id="IPR036388">
    <property type="entry name" value="WH-like_DNA-bd_sf"/>
</dbReference>
<sequence length="175" mass="21287">MKTWQYKHPKHWSRSEVLDWIFWSIENENLDASRMRGEAFQNIDGVQLCEMTVEKFLQKEPNYGAILFQILSSLIHKLKNQLLWEFLYDALKNPGYNPRFLKWENEVEGIFRFVQSEMMANVWGELKNNENMNYEKLSRAMRHYYRRGILERVEGRRLVYKFSRNAIEKLKLRSK</sequence>
<dbReference type="PRINTS" id="PR00454">
    <property type="entry name" value="ETSDOMAIN"/>
</dbReference>
<dbReference type="SUPFAM" id="SSF47769">
    <property type="entry name" value="SAM/Pointed domain"/>
    <property type="match status" value="1"/>
</dbReference>
<evidence type="ECO:0000256" key="2">
    <source>
        <dbReference type="ARBA" id="ARBA00023125"/>
    </source>
</evidence>
<dbReference type="EMBL" id="KQ417771">
    <property type="protein sequence ID" value="KOF90413.1"/>
    <property type="molecule type" value="Genomic_DNA"/>
</dbReference>
<dbReference type="Gene3D" id="1.10.150.50">
    <property type="entry name" value="Transcription Factor, Ets-1"/>
    <property type="match status" value="1"/>
</dbReference>
<dbReference type="SUPFAM" id="SSF46785">
    <property type="entry name" value="Winged helix' DNA-binding domain"/>
    <property type="match status" value="1"/>
</dbReference>
<evidence type="ECO:0008006" key="7">
    <source>
        <dbReference type="Google" id="ProtNLM"/>
    </source>
</evidence>
<accession>A0A0L8HME9</accession>
<dbReference type="InterPro" id="IPR036390">
    <property type="entry name" value="WH_DNA-bd_sf"/>
</dbReference>
<evidence type="ECO:0000256" key="3">
    <source>
        <dbReference type="RuleBase" id="RU004019"/>
    </source>
</evidence>
<dbReference type="InterPro" id="IPR013761">
    <property type="entry name" value="SAM/pointed_sf"/>
</dbReference>
<proteinExistence type="inferred from homology"/>
<comment type="similarity">
    <text evidence="1 3">Belongs to the ETS family.</text>
</comment>
<evidence type="ECO:0000259" key="4">
    <source>
        <dbReference type="PROSITE" id="PS50061"/>
    </source>
</evidence>
<dbReference type="GO" id="GO:0030154">
    <property type="term" value="P:cell differentiation"/>
    <property type="evidence" value="ECO:0007669"/>
    <property type="project" value="TreeGrafter"/>
</dbReference>
<dbReference type="Pfam" id="PF02198">
    <property type="entry name" value="SAM_PNT"/>
    <property type="match status" value="1"/>
</dbReference>
<feature type="domain" description="PNT" evidence="5">
    <location>
        <begin position="1"/>
        <end position="78"/>
    </location>
</feature>
<comment type="subcellular location">
    <subcellularLocation>
        <location evidence="3">Nucleus</location>
    </subcellularLocation>
</comment>
<dbReference type="STRING" id="37653.A0A0L8HME9"/>
<dbReference type="SMART" id="SM00251">
    <property type="entry name" value="SAM_PNT"/>
    <property type="match status" value="1"/>
</dbReference>
<organism evidence="6">
    <name type="scientific">Octopus bimaculoides</name>
    <name type="common">California two-spotted octopus</name>
    <dbReference type="NCBI Taxonomy" id="37653"/>
    <lineage>
        <taxon>Eukaryota</taxon>
        <taxon>Metazoa</taxon>
        <taxon>Spiralia</taxon>
        <taxon>Lophotrochozoa</taxon>
        <taxon>Mollusca</taxon>
        <taxon>Cephalopoda</taxon>
        <taxon>Coleoidea</taxon>
        <taxon>Octopodiformes</taxon>
        <taxon>Octopoda</taxon>
        <taxon>Incirrata</taxon>
        <taxon>Octopodidae</taxon>
        <taxon>Octopus</taxon>
    </lineage>
</organism>
<dbReference type="InterPro" id="IPR003118">
    <property type="entry name" value="Pointed_dom"/>
</dbReference>
<dbReference type="AlphaFoldDB" id="A0A0L8HME9"/>
<dbReference type="GO" id="GO:0005634">
    <property type="term" value="C:nucleus"/>
    <property type="evidence" value="ECO:0007669"/>
    <property type="project" value="UniProtKB-SubCell"/>
</dbReference>
<dbReference type="InterPro" id="IPR046328">
    <property type="entry name" value="ETS_fam"/>
</dbReference>
<evidence type="ECO:0000313" key="6">
    <source>
        <dbReference type="EMBL" id="KOF90413.1"/>
    </source>
</evidence>
<dbReference type="PANTHER" id="PTHR11849:SF190">
    <property type="entry name" value="ETS-DOMAIN PROTEIN"/>
    <property type="match status" value="1"/>
</dbReference>
<dbReference type="Pfam" id="PF00178">
    <property type="entry name" value="Ets"/>
    <property type="match status" value="1"/>
</dbReference>
<dbReference type="PANTHER" id="PTHR11849">
    <property type="entry name" value="ETS"/>
    <property type="match status" value="1"/>
</dbReference>
<gene>
    <name evidence="6" type="ORF">OCBIM_22011258mg</name>
</gene>
<dbReference type="GO" id="GO:0043565">
    <property type="term" value="F:sequence-specific DNA binding"/>
    <property type="evidence" value="ECO:0007669"/>
    <property type="project" value="InterPro"/>
</dbReference>
<reference evidence="6" key="1">
    <citation type="submission" date="2015-07" db="EMBL/GenBank/DDBJ databases">
        <title>MeaNS - Measles Nucleotide Surveillance Program.</title>
        <authorList>
            <person name="Tran T."/>
            <person name="Druce J."/>
        </authorList>
    </citation>
    <scope>NUCLEOTIDE SEQUENCE</scope>
    <source>
        <strain evidence="6">UCB-OBI-ISO-001</strain>
        <tissue evidence="6">Gonad</tissue>
    </source>
</reference>
<dbReference type="SMART" id="SM00413">
    <property type="entry name" value="ETS"/>
    <property type="match status" value="1"/>
</dbReference>
<dbReference type="OrthoDB" id="5961210at2759"/>
<dbReference type="PROSITE" id="PS50061">
    <property type="entry name" value="ETS_DOMAIN_3"/>
    <property type="match status" value="1"/>
</dbReference>
<name>A0A0L8HME9_OCTBM</name>
<dbReference type="PROSITE" id="PS51433">
    <property type="entry name" value="PNT"/>
    <property type="match status" value="1"/>
</dbReference>
<evidence type="ECO:0000256" key="1">
    <source>
        <dbReference type="ARBA" id="ARBA00005562"/>
    </source>
</evidence>
<dbReference type="Gene3D" id="1.10.10.10">
    <property type="entry name" value="Winged helix-like DNA-binding domain superfamily/Winged helix DNA-binding domain"/>
    <property type="match status" value="1"/>
</dbReference>
<keyword evidence="2 3" id="KW-0238">DNA-binding</keyword>